<dbReference type="AlphaFoldDB" id="A0A9P7YBR2"/>
<evidence type="ECO:0000313" key="4">
    <source>
        <dbReference type="Proteomes" id="UP000824998"/>
    </source>
</evidence>
<dbReference type="PANTHER" id="PTHR36223">
    <property type="entry name" value="BETA-LACTAMASE-TYPE TRANSPEPTIDASE FOLD DOMAIN CONTAINING PROTEIN"/>
    <property type="match status" value="1"/>
</dbReference>
<feature type="domain" description="DUF7918" evidence="2">
    <location>
        <begin position="8"/>
        <end position="241"/>
    </location>
</feature>
<protein>
    <recommendedName>
        <fullName evidence="2">DUF7918 domain-containing protein</fullName>
    </recommendedName>
</protein>
<dbReference type="InterPro" id="IPR057678">
    <property type="entry name" value="DUF7918"/>
</dbReference>
<sequence>MKSLVHPGLSVRILAAGSPIDEHEDPDSAECTSSHEDPHASEYQTLCTKSRHIEAITNQEFGIECSLGPPISLNMDPKVKFYIYIDGVLATEHTFARPEVKKNGFKGEHVVTGVQEGKGRNCTERKFKFSEIKMGCQSQKQEREIEKIGTIDVYVYGENFGRQGGQTPGNANGFLQPNMMSIPEKALKGADAKSHGTILEKARKVRRSSVWRTEKKTEDYPLAMFRYTYRSMEALRQLGVIYHEVPLNPSASRTSSPGMLAPEEADAALLERLRRLEKEAKYVKSQLSSSLSANKDKGSKRIKQEDIRSEDGPRKRAKRANPAKSIDLIGDDDERMFREDSGSGPEVTKVACSQTGRNEAAQPFGQATRKMASKVAEIKDENQVPFADIMGRLLS</sequence>
<accession>A0A9P7YBR2</accession>
<evidence type="ECO:0000256" key="1">
    <source>
        <dbReference type="SAM" id="MobiDB-lite"/>
    </source>
</evidence>
<keyword evidence="4" id="KW-1185">Reference proteome</keyword>
<dbReference type="Pfam" id="PF25534">
    <property type="entry name" value="DUF7918"/>
    <property type="match status" value="1"/>
</dbReference>
<proteinExistence type="predicted"/>
<comment type="caution">
    <text evidence="3">The sequence shown here is derived from an EMBL/GenBank/DDBJ whole genome shotgun (WGS) entry which is preliminary data.</text>
</comment>
<reference evidence="3" key="1">
    <citation type="journal article" date="2021" name="IMA Fungus">
        <title>Genomic characterization of three marine fungi, including Emericellopsis atlantica sp. nov. with signatures of a generalist lifestyle and marine biomass degradation.</title>
        <authorList>
            <person name="Hagestad O.C."/>
            <person name="Hou L."/>
            <person name="Andersen J.H."/>
            <person name="Hansen E.H."/>
            <person name="Altermark B."/>
            <person name="Li C."/>
            <person name="Kuhnert E."/>
            <person name="Cox R.J."/>
            <person name="Crous P.W."/>
            <person name="Spatafora J.W."/>
            <person name="Lail K."/>
            <person name="Amirebrahimi M."/>
            <person name="Lipzen A."/>
            <person name="Pangilinan J."/>
            <person name="Andreopoulos W."/>
            <person name="Hayes R.D."/>
            <person name="Ng V."/>
            <person name="Grigoriev I.V."/>
            <person name="Jackson S.A."/>
            <person name="Sutton T.D.S."/>
            <person name="Dobson A.D.W."/>
            <person name="Rama T."/>
        </authorList>
    </citation>
    <scope>NUCLEOTIDE SEQUENCE</scope>
    <source>
        <strain evidence="3">TRa018bII</strain>
    </source>
</reference>
<gene>
    <name evidence="3" type="ORF">BJ875DRAFT_545906</name>
</gene>
<feature type="region of interest" description="Disordered" evidence="1">
    <location>
        <begin position="284"/>
        <end position="366"/>
    </location>
</feature>
<evidence type="ECO:0000313" key="3">
    <source>
        <dbReference type="EMBL" id="KAG9230754.1"/>
    </source>
</evidence>
<dbReference type="OrthoDB" id="3364132at2759"/>
<name>A0A9P7YBR2_9HELO</name>
<organism evidence="3 4">
    <name type="scientific">Amylocarpus encephaloides</name>
    <dbReference type="NCBI Taxonomy" id="45428"/>
    <lineage>
        <taxon>Eukaryota</taxon>
        <taxon>Fungi</taxon>
        <taxon>Dikarya</taxon>
        <taxon>Ascomycota</taxon>
        <taxon>Pezizomycotina</taxon>
        <taxon>Leotiomycetes</taxon>
        <taxon>Helotiales</taxon>
        <taxon>Helotiales incertae sedis</taxon>
        <taxon>Amylocarpus</taxon>
    </lineage>
</organism>
<dbReference type="Proteomes" id="UP000824998">
    <property type="component" value="Unassembled WGS sequence"/>
</dbReference>
<feature type="compositionally biased region" description="Basic and acidic residues" evidence="1">
    <location>
        <begin position="294"/>
        <end position="314"/>
    </location>
</feature>
<dbReference type="PANTHER" id="PTHR36223:SF1">
    <property type="entry name" value="TRANSCRIPTION ELONGATION FACTOR EAF N-TERMINAL DOMAIN-CONTAINING PROTEIN"/>
    <property type="match status" value="1"/>
</dbReference>
<evidence type="ECO:0000259" key="2">
    <source>
        <dbReference type="Pfam" id="PF25534"/>
    </source>
</evidence>
<feature type="region of interest" description="Disordered" evidence="1">
    <location>
        <begin position="18"/>
        <end position="37"/>
    </location>
</feature>
<dbReference type="EMBL" id="MU251646">
    <property type="protein sequence ID" value="KAG9230754.1"/>
    <property type="molecule type" value="Genomic_DNA"/>
</dbReference>